<dbReference type="InterPro" id="IPR013325">
    <property type="entry name" value="RNA_pol_sigma_r2"/>
</dbReference>
<evidence type="ECO:0000259" key="5">
    <source>
        <dbReference type="Pfam" id="PF04542"/>
    </source>
</evidence>
<protein>
    <submittedName>
        <fullName evidence="6">RNA polymerase sigma factor</fullName>
    </submittedName>
</protein>
<organism evidence="6 7">
    <name type="scientific">Calycomorphotria hydatis</name>
    <dbReference type="NCBI Taxonomy" id="2528027"/>
    <lineage>
        <taxon>Bacteria</taxon>
        <taxon>Pseudomonadati</taxon>
        <taxon>Planctomycetota</taxon>
        <taxon>Planctomycetia</taxon>
        <taxon>Planctomycetales</taxon>
        <taxon>Planctomycetaceae</taxon>
        <taxon>Calycomorphotria</taxon>
    </lineage>
</organism>
<dbReference type="InterPro" id="IPR007627">
    <property type="entry name" value="RNA_pol_sigma70_r2"/>
</dbReference>
<dbReference type="OrthoDB" id="9782703at2"/>
<dbReference type="InterPro" id="IPR036388">
    <property type="entry name" value="WH-like_DNA-bd_sf"/>
</dbReference>
<keyword evidence="2" id="KW-0805">Transcription regulation</keyword>
<dbReference type="SUPFAM" id="SSF88659">
    <property type="entry name" value="Sigma3 and sigma4 domains of RNA polymerase sigma factors"/>
    <property type="match status" value="1"/>
</dbReference>
<keyword evidence="7" id="KW-1185">Reference proteome</keyword>
<evidence type="ECO:0000256" key="1">
    <source>
        <dbReference type="ARBA" id="ARBA00010641"/>
    </source>
</evidence>
<sequence>MQQTQQTETTMGGDNQRTVYLELLGKHYHSIRHTILALVANAHDAEDVLQNACMSMWRSFDSYDQSRSFRGWACTIAANEARAFLKKGSQRTAIRFSPEALANLRKVEVGANELFEMREEKLSECIAELRVGDQQLIWQCYGNDVKTVELAKRKSCPTSTIYNRLARLRKKLHECINRKLRLT</sequence>
<keyword evidence="4" id="KW-0804">Transcription</keyword>
<dbReference type="AlphaFoldDB" id="A0A517TAM1"/>
<dbReference type="Pfam" id="PF04542">
    <property type="entry name" value="Sigma70_r2"/>
    <property type="match status" value="1"/>
</dbReference>
<dbReference type="Gene3D" id="1.10.1740.10">
    <property type="match status" value="1"/>
</dbReference>
<evidence type="ECO:0000313" key="6">
    <source>
        <dbReference type="EMBL" id="QDT65413.1"/>
    </source>
</evidence>
<dbReference type="InterPro" id="IPR039425">
    <property type="entry name" value="RNA_pol_sigma-70-like"/>
</dbReference>
<comment type="similarity">
    <text evidence="1">Belongs to the sigma-70 factor family. ECF subfamily.</text>
</comment>
<evidence type="ECO:0000256" key="2">
    <source>
        <dbReference type="ARBA" id="ARBA00023015"/>
    </source>
</evidence>
<dbReference type="PANTHER" id="PTHR43133">
    <property type="entry name" value="RNA POLYMERASE ECF-TYPE SIGMA FACTO"/>
    <property type="match status" value="1"/>
</dbReference>
<dbReference type="Gene3D" id="1.10.10.10">
    <property type="entry name" value="Winged helix-like DNA-binding domain superfamily/Winged helix DNA-binding domain"/>
    <property type="match status" value="1"/>
</dbReference>
<proteinExistence type="inferred from homology"/>
<accession>A0A517TAM1</accession>
<dbReference type="RefSeq" id="WP_145263391.1">
    <property type="nucleotide sequence ID" value="NZ_CP036316.1"/>
</dbReference>
<dbReference type="PANTHER" id="PTHR43133:SF51">
    <property type="entry name" value="RNA POLYMERASE SIGMA FACTOR"/>
    <property type="match status" value="1"/>
</dbReference>
<feature type="domain" description="RNA polymerase sigma-70 region 2" evidence="5">
    <location>
        <begin position="25"/>
        <end position="88"/>
    </location>
</feature>
<name>A0A517TAM1_9PLAN</name>
<dbReference type="EMBL" id="CP036316">
    <property type="protein sequence ID" value="QDT65413.1"/>
    <property type="molecule type" value="Genomic_DNA"/>
</dbReference>
<dbReference type="GO" id="GO:0016987">
    <property type="term" value="F:sigma factor activity"/>
    <property type="evidence" value="ECO:0007669"/>
    <property type="project" value="UniProtKB-KW"/>
</dbReference>
<dbReference type="InterPro" id="IPR014284">
    <property type="entry name" value="RNA_pol_sigma-70_dom"/>
</dbReference>
<evidence type="ECO:0000256" key="4">
    <source>
        <dbReference type="ARBA" id="ARBA00023163"/>
    </source>
</evidence>
<keyword evidence="3" id="KW-0731">Sigma factor</keyword>
<dbReference type="NCBIfam" id="TIGR02937">
    <property type="entry name" value="sigma70-ECF"/>
    <property type="match status" value="1"/>
</dbReference>
<dbReference type="GO" id="GO:0006352">
    <property type="term" value="P:DNA-templated transcription initiation"/>
    <property type="evidence" value="ECO:0007669"/>
    <property type="project" value="InterPro"/>
</dbReference>
<gene>
    <name evidence="6" type="ORF">V22_26660</name>
</gene>
<reference evidence="6 7" key="1">
    <citation type="submission" date="2019-02" db="EMBL/GenBank/DDBJ databases">
        <title>Deep-cultivation of Planctomycetes and their phenomic and genomic characterization uncovers novel biology.</title>
        <authorList>
            <person name="Wiegand S."/>
            <person name="Jogler M."/>
            <person name="Boedeker C."/>
            <person name="Pinto D."/>
            <person name="Vollmers J."/>
            <person name="Rivas-Marin E."/>
            <person name="Kohn T."/>
            <person name="Peeters S.H."/>
            <person name="Heuer A."/>
            <person name="Rast P."/>
            <person name="Oberbeckmann S."/>
            <person name="Bunk B."/>
            <person name="Jeske O."/>
            <person name="Meyerdierks A."/>
            <person name="Storesund J.E."/>
            <person name="Kallscheuer N."/>
            <person name="Luecker S."/>
            <person name="Lage O.M."/>
            <person name="Pohl T."/>
            <person name="Merkel B.J."/>
            <person name="Hornburger P."/>
            <person name="Mueller R.-W."/>
            <person name="Bruemmer F."/>
            <person name="Labrenz M."/>
            <person name="Spormann A.M."/>
            <person name="Op den Camp H."/>
            <person name="Overmann J."/>
            <person name="Amann R."/>
            <person name="Jetten M.S.M."/>
            <person name="Mascher T."/>
            <person name="Medema M.H."/>
            <person name="Devos D.P."/>
            <person name="Kaster A.-K."/>
            <person name="Ovreas L."/>
            <person name="Rohde M."/>
            <person name="Galperin M.Y."/>
            <person name="Jogler C."/>
        </authorList>
    </citation>
    <scope>NUCLEOTIDE SEQUENCE [LARGE SCALE GENOMIC DNA]</scope>
    <source>
        <strain evidence="6 7">V22</strain>
    </source>
</reference>
<evidence type="ECO:0000256" key="3">
    <source>
        <dbReference type="ARBA" id="ARBA00023082"/>
    </source>
</evidence>
<dbReference type="KEGG" id="chya:V22_26660"/>
<dbReference type="InterPro" id="IPR013324">
    <property type="entry name" value="RNA_pol_sigma_r3/r4-like"/>
</dbReference>
<evidence type="ECO:0000313" key="7">
    <source>
        <dbReference type="Proteomes" id="UP000319976"/>
    </source>
</evidence>
<dbReference type="SUPFAM" id="SSF88946">
    <property type="entry name" value="Sigma2 domain of RNA polymerase sigma factors"/>
    <property type="match status" value="1"/>
</dbReference>
<dbReference type="Proteomes" id="UP000319976">
    <property type="component" value="Chromosome"/>
</dbReference>